<evidence type="ECO:0000259" key="10">
    <source>
        <dbReference type="Pfam" id="PF00082"/>
    </source>
</evidence>
<dbReference type="Gene3D" id="2.60.120.920">
    <property type="match status" value="1"/>
</dbReference>
<evidence type="ECO:0000256" key="5">
    <source>
        <dbReference type="ARBA" id="ARBA00023145"/>
    </source>
</evidence>
<evidence type="ECO:0000256" key="6">
    <source>
        <dbReference type="ARBA" id="ARBA00023529"/>
    </source>
</evidence>
<evidence type="ECO:0000256" key="4">
    <source>
        <dbReference type="ARBA" id="ARBA00022825"/>
    </source>
</evidence>
<keyword evidence="3 8" id="KW-0378">Hydrolase</keyword>
<evidence type="ECO:0000256" key="8">
    <source>
        <dbReference type="PROSITE-ProRule" id="PRU01240"/>
    </source>
</evidence>
<dbReference type="OrthoDB" id="531541at2759"/>
<dbReference type="PANTHER" id="PTHR43399">
    <property type="entry name" value="SUBTILISIN-RELATED"/>
    <property type="match status" value="1"/>
</dbReference>
<dbReference type="PROSITE" id="PS00136">
    <property type="entry name" value="SUBTILASE_ASP"/>
    <property type="match status" value="1"/>
</dbReference>
<dbReference type="SUPFAM" id="SSF52058">
    <property type="entry name" value="L domain-like"/>
    <property type="match status" value="1"/>
</dbReference>
<proteinExistence type="inferred from homology"/>
<dbReference type="PROSITE" id="PS51450">
    <property type="entry name" value="LRR"/>
    <property type="match status" value="2"/>
</dbReference>
<comment type="catalytic activity">
    <reaction evidence="6">
        <text>Hydrolysis of proteins with broad specificity for peptide bonds, and a preference for a large uncharged residue in P1. Hydrolyzes peptide amides.</text>
        <dbReference type="EC" id="3.4.21.62"/>
    </reaction>
</comment>
<keyword evidence="2 8" id="KW-0645">Protease</keyword>
<dbReference type="PRINTS" id="PR00723">
    <property type="entry name" value="SUBTILISIN"/>
</dbReference>
<organism evidence="11 12">
    <name type="scientific">Perkinsus olseni</name>
    <name type="common">Perkinsus atlanticus</name>
    <dbReference type="NCBI Taxonomy" id="32597"/>
    <lineage>
        <taxon>Eukaryota</taxon>
        <taxon>Sar</taxon>
        <taxon>Alveolata</taxon>
        <taxon>Perkinsozoa</taxon>
        <taxon>Perkinsea</taxon>
        <taxon>Perkinsida</taxon>
        <taxon>Perkinsidae</taxon>
        <taxon>Perkinsus</taxon>
    </lineage>
</organism>
<dbReference type="InterPro" id="IPR001611">
    <property type="entry name" value="Leu-rich_rpt"/>
</dbReference>
<evidence type="ECO:0000313" key="12">
    <source>
        <dbReference type="Proteomes" id="UP000570595"/>
    </source>
</evidence>
<sequence>MPPTGIITLDRILKITGQFDPLTVTLLELTEQGLEEIDRSIGLCENTIWLDLSGNRISRGLDVVRRLSCLAYLDLSNNRLSEVVDLTGLVSLKNVNLDGNPFRKVSDLAGLSGCSQLENISLRRCPLVERVSFATLASNLRAVVPSLRRLNGVNIVEVDKMPLDAAPEASGSSLATDEYLAKTRLELSRPWVDDDAINGALDRLRSRRFESKNMRMIDELLCAGEARPRMPSPGAFDEAKAAGSMTSAGLYDDRCENTQGRLSLHREVASLNTEDLLSPLCLELLGPRAKAELVGHARALLHREIDNFDGREPDTHKWAKAFPLAESRCGRTSSSSTVTSLAIHSAEDTARDVCSGTTWWLAEELLPHVLSFIVEVGENLRSLRAVCRAFNTATRLPQCYQGSHVYLSSGACKAVDPEAHWMKVLELPLEQAASITVGTLGVPVRHLELLSDTFGTDKVVRHMTGFAREVHSPNIEWVDEHTVRRKDEHDPFLAIVLGNAPLRRLVCGDCYFAFRIAKTSRRHFGGGVTIALTTNPPLQSIPEKLRGPDVTLAIVQKGEVFVYGEKIETRFLYWNASSLKEGDVVGLRIDREGSVTLYRNNRIVPTTAPLQIAYLGVPPQLLLPGVDQPSIYAMLHVKANTTAVTLLPDHEPPEDDKFWLSEGHVFSGSLRSKSMKFQSNSIIAFIIGSYSVAAEKLESTAGTAPRQASVVGSEFQVENNAGSDGQDDIHAPYKLIITTEPNSGGGRRLASIEDHVRRLNNRTLSSQFTTLLNSIRSTKVLEKMSLEVLTLRDTSSYTPAEMCELFMEIQREIHGDDDGVFCGPDEIVYADATIPNDPSYGLQYHHALINAPQAWDVTTGDRSLVVALIDSGIDYSHPDLADNIWTNPGEIPNDGIDNDGNGYIDDVNGWDFHGDDANPMDAYGHGTHVGGILAAEGNNNRGVAGVAWKVSVAPLRFLNEKGQGYLSNALEAIDYAITMNIRMSVNSWSCTGCSVPTLETAVQRAGEAGHLFIASAGNKKNDNDATPTIPCGFNLDNIICVAATDANDVLLSNSNYGATTVDLAAPGGSIYSTKPSNTYAYMSGTSMAVPMVAGAAALMLVARPLATAAQIKSSILSSVEAVTGLQGKCASGGRLDVDAALTSITTCEQAANDACAALDNGSWCQYGVTVSTCQGAFSVQCPCGQNRRALFDYSDSKLGAGLHI</sequence>
<evidence type="ECO:0000256" key="7">
    <source>
        <dbReference type="ARBA" id="ARBA00023619"/>
    </source>
</evidence>
<dbReference type="InterPro" id="IPR051048">
    <property type="entry name" value="Peptidase_S8/S53_subtilisin"/>
</dbReference>
<comment type="caution">
    <text evidence="11">The sequence shown here is derived from an EMBL/GenBank/DDBJ whole genome shotgun (WGS) entry which is preliminary data.</text>
</comment>
<dbReference type="Gene3D" id="3.40.50.200">
    <property type="entry name" value="Peptidase S8/S53 domain"/>
    <property type="match status" value="1"/>
</dbReference>
<keyword evidence="5" id="KW-0865">Zymogen</keyword>
<evidence type="ECO:0000256" key="3">
    <source>
        <dbReference type="ARBA" id="ARBA00022801"/>
    </source>
</evidence>
<dbReference type="AlphaFoldDB" id="A0A7J6LJL4"/>
<dbReference type="InterPro" id="IPR000209">
    <property type="entry name" value="Peptidase_S8/S53_dom"/>
</dbReference>
<dbReference type="GO" id="GO:0006508">
    <property type="term" value="P:proteolysis"/>
    <property type="evidence" value="ECO:0007669"/>
    <property type="project" value="UniProtKB-KW"/>
</dbReference>
<dbReference type="InterPro" id="IPR032675">
    <property type="entry name" value="LRR_dom_sf"/>
</dbReference>
<dbReference type="InterPro" id="IPR022398">
    <property type="entry name" value="Peptidase_S8_His-AS"/>
</dbReference>
<feature type="domain" description="Peptidase S8/S53" evidence="10">
    <location>
        <begin position="862"/>
        <end position="1120"/>
    </location>
</feature>
<name>A0A7J6LJL4_PEROL</name>
<dbReference type="InterPro" id="IPR043136">
    <property type="entry name" value="B30.2/SPRY_sf"/>
</dbReference>
<dbReference type="Proteomes" id="UP000570595">
    <property type="component" value="Unassembled WGS sequence"/>
</dbReference>
<accession>A0A7J6LJL4</accession>
<feature type="active site" description="Charge relay system" evidence="8">
    <location>
        <position position="1086"/>
    </location>
</feature>
<dbReference type="CDD" id="cd07473">
    <property type="entry name" value="Peptidases_S8_Subtilisin_like"/>
    <property type="match status" value="1"/>
</dbReference>
<dbReference type="SUPFAM" id="SSF52743">
    <property type="entry name" value="Subtilisin-like"/>
    <property type="match status" value="1"/>
</dbReference>
<dbReference type="InterPro" id="IPR023827">
    <property type="entry name" value="Peptidase_S8_Asp-AS"/>
</dbReference>
<feature type="active site" description="Charge relay system" evidence="8">
    <location>
        <position position="925"/>
    </location>
</feature>
<dbReference type="Gene3D" id="3.80.10.10">
    <property type="entry name" value="Ribonuclease Inhibitor"/>
    <property type="match status" value="1"/>
</dbReference>
<dbReference type="InterPro" id="IPR023828">
    <property type="entry name" value="Peptidase_S8_Ser-AS"/>
</dbReference>
<feature type="active site" description="Charge relay system" evidence="8">
    <location>
        <position position="870"/>
    </location>
</feature>
<dbReference type="PANTHER" id="PTHR43399:SF4">
    <property type="entry name" value="CELL WALL-ASSOCIATED PROTEASE"/>
    <property type="match status" value="1"/>
</dbReference>
<evidence type="ECO:0000313" key="11">
    <source>
        <dbReference type="EMBL" id="KAF4659487.1"/>
    </source>
</evidence>
<reference evidence="11 12" key="1">
    <citation type="submission" date="2020-04" db="EMBL/GenBank/DDBJ databases">
        <title>Perkinsus olseni comparative genomics.</title>
        <authorList>
            <person name="Bogema D.R."/>
        </authorList>
    </citation>
    <scope>NUCLEOTIDE SEQUENCE [LARGE SCALE GENOMIC DNA]</scope>
    <source>
        <strain evidence="11">ATCC PRA-179</strain>
    </source>
</reference>
<evidence type="ECO:0000256" key="1">
    <source>
        <dbReference type="ARBA" id="ARBA00011073"/>
    </source>
</evidence>
<dbReference type="InterPro" id="IPR034204">
    <property type="entry name" value="PfSUB1-like_cat_dom"/>
</dbReference>
<dbReference type="EMBL" id="JABAHT010000266">
    <property type="protein sequence ID" value="KAF4659487.1"/>
    <property type="molecule type" value="Genomic_DNA"/>
</dbReference>
<dbReference type="PROSITE" id="PS00138">
    <property type="entry name" value="SUBTILASE_SER"/>
    <property type="match status" value="1"/>
</dbReference>
<dbReference type="Pfam" id="PF00082">
    <property type="entry name" value="Peptidase_S8"/>
    <property type="match status" value="1"/>
</dbReference>
<dbReference type="GO" id="GO:0004252">
    <property type="term" value="F:serine-type endopeptidase activity"/>
    <property type="evidence" value="ECO:0007669"/>
    <property type="project" value="UniProtKB-UniRule"/>
</dbReference>
<dbReference type="InterPro" id="IPR015500">
    <property type="entry name" value="Peptidase_S8_subtilisin-rel"/>
</dbReference>
<evidence type="ECO:0000256" key="9">
    <source>
        <dbReference type="RuleBase" id="RU003355"/>
    </source>
</evidence>
<dbReference type="EC" id="3.4.21.62" evidence="7"/>
<gene>
    <name evidence="11" type="primary">SUB2_5</name>
    <name evidence="11" type="ORF">FOZ61_004710</name>
</gene>
<dbReference type="PROSITE" id="PS00137">
    <property type="entry name" value="SUBTILASE_HIS"/>
    <property type="match status" value="1"/>
</dbReference>
<protein>
    <recommendedName>
        <fullName evidence="7">subtilisin</fullName>
        <ecNumber evidence="7">3.4.21.62</ecNumber>
    </recommendedName>
</protein>
<dbReference type="PROSITE" id="PS51892">
    <property type="entry name" value="SUBTILASE"/>
    <property type="match status" value="1"/>
</dbReference>
<evidence type="ECO:0000256" key="2">
    <source>
        <dbReference type="ARBA" id="ARBA00022670"/>
    </source>
</evidence>
<dbReference type="InterPro" id="IPR036852">
    <property type="entry name" value="Peptidase_S8/S53_dom_sf"/>
</dbReference>
<comment type="similarity">
    <text evidence="1 8 9">Belongs to the peptidase S8 family.</text>
</comment>
<keyword evidence="4 8" id="KW-0720">Serine protease</keyword>